<dbReference type="SUPFAM" id="SSF46689">
    <property type="entry name" value="Homeodomain-like"/>
    <property type="match status" value="2"/>
</dbReference>
<dbReference type="PANTHER" id="PTHR43436:SF1">
    <property type="entry name" value="TRANSCRIPTIONAL REGULATORY PROTEIN"/>
    <property type="match status" value="1"/>
</dbReference>
<keyword evidence="5" id="KW-1185">Reference proteome</keyword>
<sequence length="308" mass="34652">MEYYVWETPPLSRAGFMEPSTQLRDLISRHAAVQKQATEVQGLTLYKVGQPTLPSDSVYSPRICLVLQGAKKIQLGERTFSVDSSQYFIATVSLPVSARIEQADPISPHLALTFELDREEIAKILAEMPSTHAAEHYDRTGIAVSQQTPEILRAASNLVSCLDMPDDIDMMAKLAKLELYYRLIRSELGPMLRQLATHGTNLAQIGRVTDWIRQHFAEPMSIGKLADMAGMSTTSLHRHFKAVTLMTPLQYRALIRLQEARRRLLLREASAREIGFDVGYDSQTQFTREYRKLFGRPPATDAAFLGGR</sequence>
<gene>
    <name evidence="4" type="ORF">PY649_32600</name>
</gene>
<dbReference type="InterPro" id="IPR009594">
    <property type="entry name" value="Tscrpt_reg_HTH_AraC_N"/>
</dbReference>
<evidence type="ECO:0000259" key="3">
    <source>
        <dbReference type="PROSITE" id="PS01124"/>
    </source>
</evidence>
<dbReference type="InterPro" id="IPR009057">
    <property type="entry name" value="Homeodomain-like_sf"/>
</dbReference>
<dbReference type="EMBL" id="JARFYM010000053">
    <property type="protein sequence ID" value="MDL2403617.1"/>
    <property type="molecule type" value="Genomic_DNA"/>
</dbReference>
<proteinExistence type="predicted"/>
<organism evidence="4 5">
    <name type="scientific">Rhizobium mayense</name>
    <dbReference type="NCBI Taxonomy" id="1312184"/>
    <lineage>
        <taxon>Bacteria</taxon>
        <taxon>Pseudomonadati</taxon>
        <taxon>Pseudomonadota</taxon>
        <taxon>Alphaproteobacteria</taxon>
        <taxon>Hyphomicrobiales</taxon>
        <taxon>Rhizobiaceae</taxon>
        <taxon>Rhizobium/Agrobacterium group</taxon>
        <taxon>Rhizobium</taxon>
    </lineage>
</organism>
<accession>A0ABT7K4R6</accession>
<dbReference type="Pfam" id="PF12833">
    <property type="entry name" value="HTH_18"/>
    <property type="match status" value="1"/>
</dbReference>
<dbReference type="Proteomes" id="UP001172645">
    <property type="component" value="Unassembled WGS sequence"/>
</dbReference>
<dbReference type="InterPro" id="IPR018060">
    <property type="entry name" value="HTH_AraC"/>
</dbReference>
<name>A0ABT7K4R6_9HYPH</name>
<keyword evidence="2" id="KW-0804">Transcription</keyword>
<evidence type="ECO:0000313" key="4">
    <source>
        <dbReference type="EMBL" id="MDL2403617.1"/>
    </source>
</evidence>
<protein>
    <submittedName>
        <fullName evidence="4">AraC family transcriptional regulator</fullName>
    </submittedName>
</protein>
<evidence type="ECO:0000256" key="2">
    <source>
        <dbReference type="ARBA" id="ARBA00023163"/>
    </source>
</evidence>
<dbReference type="PROSITE" id="PS01124">
    <property type="entry name" value="HTH_ARAC_FAMILY_2"/>
    <property type="match status" value="1"/>
</dbReference>
<dbReference type="Gene3D" id="1.10.10.60">
    <property type="entry name" value="Homeodomain-like"/>
    <property type="match status" value="2"/>
</dbReference>
<dbReference type="RefSeq" id="WP_285873064.1">
    <property type="nucleotide sequence ID" value="NZ_JARFYM010000053.1"/>
</dbReference>
<dbReference type="SMART" id="SM00342">
    <property type="entry name" value="HTH_ARAC"/>
    <property type="match status" value="1"/>
</dbReference>
<feature type="domain" description="HTH araC/xylS-type" evidence="3">
    <location>
        <begin position="206"/>
        <end position="304"/>
    </location>
</feature>
<keyword evidence="1" id="KW-0805">Transcription regulation</keyword>
<reference evidence="4" key="1">
    <citation type="submission" date="2023-06" db="EMBL/GenBank/DDBJ databases">
        <title>Phylogenetic Diversity of Rhizobium strains.</title>
        <authorList>
            <person name="Moura F.T."/>
            <person name="Helene L.C.F."/>
            <person name="Hungria M."/>
        </authorList>
    </citation>
    <scope>NUCLEOTIDE SEQUENCE</scope>
    <source>
        <strain evidence="4">CCGE526</strain>
    </source>
</reference>
<comment type="caution">
    <text evidence="4">The sequence shown here is derived from an EMBL/GenBank/DDBJ whole genome shotgun (WGS) entry which is preliminary data.</text>
</comment>
<dbReference type="PANTHER" id="PTHR43436">
    <property type="entry name" value="ARAC-FAMILY TRANSCRIPTIONAL REGULATOR"/>
    <property type="match status" value="1"/>
</dbReference>
<dbReference type="Pfam" id="PF06719">
    <property type="entry name" value="AraC_N"/>
    <property type="match status" value="1"/>
</dbReference>
<evidence type="ECO:0000256" key="1">
    <source>
        <dbReference type="ARBA" id="ARBA00023015"/>
    </source>
</evidence>
<evidence type="ECO:0000313" key="5">
    <source>
        <dbReference type="Proteomes" id="UP001172645"/>
    </source>
</evidence>